<comment type="miscellaneous">
    <text evidence="8">This enzyme catalyzes only one turnover and therefore is not strictly catalytic. According to one definition, an enzyme is a biocatalyst that acts repeatedly and over many reaction cycles.</text>
</comment>
<dbReference type="InterPro" id="IPR008332">
    <property type="entry name" value="MethylG_MeTrfase_N"/>
</dbReference>
<dbReference type="NCBIfam" id="TIGR00589">
    <property type="entry name" value="ogt"/>
    <property type="match status" value="1"/>
</dbReference>
<organism evidence="11 12">
    <name type="scientific">Rhizobium miluonense</name>
    <dbReference type="NCBI Taxonomy" id="411945"/>
    <lineage>
        <taxon>Bacteria</taxon>
        <taxon>Pseudomonadati</taxon>
        <taxon>Pseudomonadota</taxon>
        <taxon>Alphaproteobacteria</taxon>
        <taxon>Hyphomicrobiales</taxon>
        <taxon>Rhizobiaceae</taxon>
        <taxon>Rhizobium/Agrobacterium group</taxon>
        <taxon>Rhizobium</taxon>
    </lineage>
</organism>
<dbReference type="Gene3D" id="1.10.10.10">
    <property type="entry name" value="Winged helix-like DNA-binding domain superfamily/Winged helix DNA-binding domain"/>
    <property type="match status" value="1"/>
</dbReference>
<dbReference type="HAMAP" id="MF_00772">
    <property type="entry name" value="OGT"/>
    <property type="match status" value="1"/>
</dbReference>
<dbReference type="PANTHER" id="PTHR10815">
    <property type="entry name" value="METHYLATED-DNA--PROTEIN-CYSTEINE METHYLTRANSFERASE"/>
    <property type="match status" value="1"/>
</dbReference>
<dbReference type="FunFam" id="1.10.10.10:FF:000214">
    <property type="entry name" value="Methylated-DNA--protein-cysteine methyltransferase"/>
    <property type="match status" value="1"/>
</dbReference>
<comment type="subcellular location">
    <subcellularLocation>
        <location evidence="8">Cytoplasm</location>
    </subcellularLocation>
</comment>
<keyword evidence="12" id="KW-1185">Reference proteome</keyword>
<dbReference type="InterPro" id="IPR036217">
    <property type="entry name" value="MethylDNA_cys_MeTrfase_DNAb"/>
</dbReference>
<evidence type="ECO:0000256" key="2">
    <source>
        <dbReference type="ARBA" id="ARBA00008711"/>
    </source>
</evidence>
<dbReference type="GO" id="GO:0003908">
    <property type="term" value="F:methylated-DNA-[protein]-cysteine S-methyltransferase activity"/>
    <property type="evidence" value="ECO:0007669"/>
    <property type="project" value="UniProtKB-UniRule"/>
</dbReference>
<dbReference type="STRING" id="411945.GA0061102_103932"/>
<evidence type="ECO:0000313" key="12">
    <source>
        <dbReference type="Proteomes" id="UP000199435"/>
    </source>
</evidence>
<keyword evidence="6 8" id="KW-0234">DNA repair</keyword>
<comment type="similarity">
    <text evidence="2 8">Belongs to the MGMT family.</text>
</comment>
<dbReference type="Proteomes" id="UP000199435">
    <property type="component" value="Unassembled WGS sequence"/>
</dbReference>
<protein>
    <recommendedName>
        <fullName evidence="8">Methylated-DNA--protein-cysteine methyltransferase</fullName>
        <ecNumber evidence="8">2.1.1.63</ecNumber>
    </recommendedName>
    <alternativeName>
        <fullName evidence="8">6-O-methylguanine-DNA methyltransferase</fullName>
        <shortName evidence="8">MGMT</shortName>
    </alternativeName>
    <alternativeName>
        <fullName evidence="8">O-6-methylguanine-DNA-alkyltransferase</fullName>
    </alternativeName>
</protein>
<dbReference type="Pfam" id="PF01035">
    <property type="entry name" value="DNA_binding_1"/>
    <property type="match status" value="1"/>
</dbReference>
<gene>
    <name evidence="11" type="ORF">GA0061102_103932</name>
</gene>
<comment type="catalytic activity">
    <reaction evidence="7 8">
        <text>a 6-O-methyl-2'-deoxyguanosine in DNA + L-cysteinyl-[protein] = S-methyl-L-cysteinyl-[protein] + a 2'-deoxyguanosine in DNA</text>
        <dbReference type="Rhea" id="RHEA:24000"/>
        <dbReference type="Rhea" id="RHEA-COMP:10131"/>
        <dbReference type="Rhea" id="RHEA-COMP:10132"/>
        <dbReference type="Rhea" id="RHEA-COMP:11367"/>
        <dbReference type="Rhea" id="RHEA-COMP:11368"/>
        <dbReference type="ChEBI" id="CHEBI:29950"/>
        <dbReference type="ChEBI" id="CHEBI:82612"/>
        <dbReference type="ChEBI" id="CHEBI:85445"/>
        <dbReference type="ChEBI" id="CHEBI:85448"/>
        <dbReference type="EC" id="2.1.1.63"/>
    </reaction>
</comment>
<evidence type="ECO:0000256" key="4">
    <source>
        <dbReference type="ARBA" id="ARBA00022679"/>
    </source>
</evidence>
<feature type="active site" description="Nucleophile; methyl group acceptor" evidence="8">
    <location>
        <position position="139"/>
    </location>
</feature>
<evidence type="ECO:0000256" key="1">
    <source>
        <dbReference type="ARBA" id="ARBA00001286"/>
    </source>
</evidence>
<dbReference type="Gene3D" id="3.30.160.70">
    <property type="entry name" value="Methylated DNA-protein cysteine methyltransferase domain"/>
    <property type="match status" value="1"/>
</dbReference>
<evidence type="ECO:0000256" key="7">
    <source>
        <dbReference type="ARBA" id="ARBA00049348"/>
    </source>
</evidence>
<accession>A0A1C3WSY4</accession>
<keyword evidence="3 8" id="KW-0489">Methyltransferase</keyword>
<keyword evidence="5 8" id="KW-0227">DNA damage</keyword>
<dbReference type="GO" id="GO:0005737">
    <property type="term" value="C:cytoplasm"/>
    <property type="evidence" value="ECO:0007669"/>
    <property type="project" value="UniProtKB-SubCell"/>
</dbReference>
<feature type="domain" description="Methylguanine DNA methyltransferase ribonuclease-like" evidence="10">
    <location>
        <begin position="13"/>
        <end position="84"/>
    </location>
</feature>
<dbReference type="SUPFAM" id="SSF46767">
    <property type="entry name" value="Methylated DNA-protein cysteine methyltransferase, C-terminal domain"/>
    <property type="match status" value="1"/>
</dbReference>
<evidence type="ECO:0000256" key="3">
    <source>
        <dbReference type="ARBA" id="ARBA00022603"/>
    </source>
</evidence>
<sequence>MTKAPGYDGKHYVYRIMNSPVGALKLVSSDDGLAAILWDNDRPGRVPLSIVAEDESHPVLLEAERQLLEYFAGKRQAFDLPLDFAGTEFQKKVWRALLAIPFGETRTYRQIATEIGALKAVRAVGAANGRNPISIIAPCHRVIGSTGELRGFAGGLARKAYLLRLEGAEAKTFDFAA</sequence>
<dbReference type="EC" id="2.1.1.63" evidence="8"/>
<dbReference type="InterPro" id="IPR014048">
    <property type="entry name" value="MethylDNA_cys_MeTrfase_DNA-bd"/>
</dbReference>
<dbReference type="PANTHER" id="PTHR10815:SF5">
    <property type="entry name" value="METHYLATED-DNA--PROTEIN-CYSTEINE METHYLTRANSFERASE"/>
    <property type="match status" value="1"/>
</dbReference>
<dbReference type="RefSeq" id="WP_092854312.1">
    <property type="nucleotide sequence ID" value="NZ_FMAH01000039.1"/>
</dbReference>
<dbReference type="AlphaFoldDB" id="A0A1C3WSY4"/>
<dbReference type="OrthoDB" id="9802228at2"/>
<proteinExistence type="inferred from homology"/>
<dbReference type="SUPFAM" id="SSF53155">
    <property type="entry name" value="Methylated DNA-protein cysteine methyltransferase domain"/>
    <property type="match status" value="1"/>
</dbReference>
<dbReference type="InterPro" id="IPR036631">
    <property type="entry name" value="MGMT_N_sf"/>
</dbReference>
<dbReference type="InterPro" id="IPR023546">
    <property type="entry name" value="MGMT"/>
</dbReference>
<dbReference type="GO" id="GO:0006307">
    <property type="term" value="P:DNA alkylation repair"/>
    <property type="evidence" value="ECO:0007669"/>
    <property type="project" value="UniProtKB-UniRule"/>
</dbReference>
<evidence type="ECO:0000313" key="11">
    <source>
        <dbReference type="EMBL" id="SCB43157.1"/>
    </source>
</evidence>
<evidence type="ECO:0000256" key="6">
    <source>
        <dbReference type="ARBA" id="ARBA00023204"/>
    </source>
</evidence>
<dbReference type="Pfam" id="PF02870">
    <property type="entry name" value="Methyltransf_1N"/>
    <property type="match status" value="1"/>
</dbReference>
<evidence type="ECO:0000259" key="10">
    <source>
        <dbReference type="Pfam" id="PF02870"/>
    </source>
</evidence>
<dbReference type="GO" id="GO:0032259">
    <property type="term" value="P:methylation"/>
    <property type="evidence" value="ECO:0007669"/>
    <property type="project" value="UniProtKB-KW"/>
</dbReference>
<evidence type="ECO:0000256" key="8">
    <source>
        <dbReference type="HAMAP-Rule" id="MF_00772"/>
    </source>
</evidence>
<evidence type="ECO:0000256" key="5">
    <source>
        <dbReference type="ARBA" id="ARBA00022763"/>
    </source>
</evidence>
<comment type="function">
    <text evidence="8">Involved in the cellular defense against the biological effects of O6-methylguanine (O6-MeG) and O4-methylthymine (O4-MeT) in DNA. Repairs the methylated nucleobase in DNA by stoichiometrically transferring the methyl group to a cysteine residue in the enzyme. This is a suicide reaction: the enzyme is irreversibly inactivated.</text>
</comment>
<reference evidence="12" key="1">
    <citation type="submission" date="2016-08" db="EMBL/GenBank/DDBJ databases">
        <authorList>
            <person name="Varghese N."/>
            <person name="Submissions Spin"/>
        </authorList>
    </citation>
    <scope>NUCLEOTIDE SEQUENCE [LARGE SCALE GENOMIC DNA]</scope>
    <source>
        <strain evidence="12">HAMBI 2971</strain>
    </source>
</reference>
<dbReference type="CDD" id="cd06445">
    <property type="entry name" value="ATase"/>
    <property type="match status" value="1"/>
</dbReference>
<comment type="catalytic activity">
    <reaction evidence="1 8">
        <text>a 4-O-methyl-thymidine in DNA + L-cysteinyl-[protein] = a thymidine in DNA + S-methyl-L-cysteinyl-[protein]</text>
        <dbReference type="Rhea" id="RHEA:53428"/>
        <dbReference type="Rhea" id="RHEA-COMP:10131"/>
        <dbReference type="Rhea" id="RHEA-COMP:10132"/>
        <dbReference type="Rhea" id="RHEA-COMP:13555"/>
        <dbReference type="Rhea" id="RHEA-COMP:13556"/>
        <dbReference type="ChEBI" id="CHEBI:29950"/>
        <dbReference type="ChEBI" id="CHEBI:82612"/>
        <dbReference type="ChEBI" id="CHEBI:137386"/>
        <dbReference type="ChEBI" id="CHEBI:137387"/>
        <dbReference type="EC" id="2.1.1.63"/>
    </reaction>
</comment>
<dbReference type="EMBL" id="FMAH01000039">
    <property type="protein sequence ID" value="SCB43157.1"/>
    <property type="molecule type" value="Genomic_DNA"/>
</dbReference>
<keyword evidence="4 8" id="KW-0808">Transferase</keyword>
<name>A0A1C3WSY4_9HYPH</name>
<feature type="domain" description="Methylated-DNA-[protein]-cysteine S-methyltransferase DNA binding" evidence="9">
    <location>
        <begin position="88"/>
        <end position="168"/>
    </location>
</feature>
<keyword evidence="8" id="KW-0963">Cytoplasm</keyword>
<dbReference type="InterPro" id="IPR036388">
    <property type="entry name" value="WH-like_DNA-bd_sf"/>
</dbReference>
<evidence type="ECO:0000259" key="9">
    <source>
        <dbReference type="Pfam" id="PF01035"/>
    </source>
</evidence>